<feature type="coiled-coil region" evidence="2">
    <location>
        <begin position="829"/>
        <end position="991"/>
    </location>
</feature>
<feature type="region of interest" description="Disordered" evidence="3">
    <location>
        <begin position="1"/>
        <end position="33"/>
    </location>
</feature>
<sequence>MVWVAQGERGPLPAPPRSQSQCTREMGNPDVPVPPEVGDALQFLEEASSWAETSAGWASSTSPSDTEKYLGALRVLSHACRRAEVRDAVLHWHTSHKMPSQMEGLPEELPILRHFYRVFCCVSATCLAEAGIDYKGPTPNPAVDFNGASQGGTADGGSSAEEWLARGVSLHAAIQRSSLASASLRQVVMALYPLTSCLCNSRDAADAAALLQTPEGSHCFSLLASLAAAASEEEAKTLPASAAAAPTPGASTCASGKATESPSAAESSSNDSALLLAVLGAYEGPLALPGIAVSVRSGPLKALHKAVQRGAARLLGKAASLPDAATAVVAWLVYRRLSSSSSSSISGGDGSFSSPNVRHLLALLIASVRNHLRRPLEQRVSALCLREALKEPRMLHAVSGPTQDAALAFAAVCLQSLQAVAAAAEEAASEELLKHPPSDSEKAASVRKQQLAAAAPIAEMLALLCARSAAVRDSPSPGRSRSSAALSAASLPALFFVTAHADDLGCAYTAAFLELCLRTRSNRGIGRFLSSEQREEAVVSLASNAGLLSFACNAAAGANNAARHSTRRGRGLRATACMSLLAALWEKTDAMGSAVETTAAEAEDALLLVHKCSALSLPIPWTQLQRIESLFVGSSHAGAAADGVSTCEGLYSSGSKKYGCPLLDRLQGLAPLDRASASMDGSWFLSGRPLATALAEESRKRKAAQAAQRLVVTNEAHEMELSRLKEAAERQECLHATEQQRLADEARKLRRELEMEQQRGRDLVAEFQRLLDAKEAAIAREGQRHEVLGEYPAVGGCCSLQLSLGEGRSLQGSKESELSRELQVQTAINVKQKEELAKQEAKLHATLERQQQTANSLTALTARHRQLQEEKSKLQISYEKVQEENEQQFRQLILVMKALAEQQAANEALKEARMCSEAQEEEQTKLKLQKLEQQLQQSSREQEVSLEEQLRAFEKENEYLKAMSRRNESTIEDLEKRLQAAVETATGAKAAAAAKTEVLKNMQKKATLIDEHTNLGSIAQIASELALSEGTVE</sequence>
<accession>A0A1D3DAJ2</accession>
<protein>
    <submittedName>
        <fullName evidence="4">Uncharacterized protein</fullName>
    </submittedName>
</protein>
<name>A0A1D3DAJ2_9EIME</name>
<evidence type="ECO:0000256" key="3">
    <source>
        <dbReference type="SAM" id="MobiDB-lite"/>
    </source>
</evidence>
<evidence type="ECO:0000313" key="4">
    <source>
        <dbReference type="EMBL" id="OEH80476.1"/>
    </source>
</evidence>
<dbReference type="InParanoid" id="A0A1D3DAJ2"/>
<feature type="coiled-coil region" evidence="2">
    <location>
        <begin position="707"/>
        <end position="766"/>
    </location>
</feature>
<keyword evidence="5" id="KW-1185">Reference proteome</keyword>
<proteinExistence type="predicted"/>
<organism evidence="4 5">
    <name type="scientific">Cyclospora cayetanensis</name>
    <dbReference type="NCBI Taxonomy" id="88456"/>
    <lineage>
        <taxon>Eukaryota</taxon>
        <taxon>Sar</taxon>
        <taxon>Alveolata</taxon>
        <taxon>Apicomplexa</taxon>
        <taxon>Conoidasida</taxon>
        <taxon>Coccidia</taxon>
        <taxon>Eucoccidiorida</taxon>
        <taxon>Eimeriorina</taxon>
        <taxon>Eimeriidae</taxon>
        <taxon>Cyclospora</taxon>
    </lineage>
</organism>
<dbReference type="AlphaFoldDB" id="A0A1D3DAJ2"/>
<dbReference type="PANTHER" id="PTHR23075:SF0">
    <property type="entry name" value="ATPASE FAMILY AAA DOMAIN-CONTAINING PROTEIN 3"/>
    <property type="match status" value="1"/>
</dbReference>
<dbReference type="VEuPathDB" id="ToxoDB:cyc_05871"/>
<gene>
    <name evidence="4" type="ORF">cyc_05871</name>
</gene>
<dbReference type="EMBL" id="JROU02000064">
    <property type="protein sequence ID" value="OEH80476.1"/>
    <property type="molecule type" value="Genomic_DNA"/>
</dbReference>
<dbReference type="GO" id="GO:0008270">
    <property type="term" value="F:zinc ion binding"/>
    <property type="evidence" value="ECO:0007669"/>
    <property type="project" value="TreeGrafter"/>
</dbReference>
<dbReference type="Proteomes" id="UP000095192">
    <property type="component" value="Unassembled WGS sequence"/>
</dbReference>
<dbReference type="GO" id="GO:0007005">
    <property type="term" value="P:mitochondrion organization"/>
    <property type="evidence" value="ECO:0007669"/>
    <property type="project" value="TreeGrafter"/>
</dbReference>
<evidence type="ECO:0000256" key="1">
    <source>
        <dbReference type="ARBA" id="ARBA00023054"/>
    </source>
</evidence>
<comment type="caution">
    <text evidence="4">The sequence shown here is derived from an EMBL/GenBank/DDBJ whole genome shotgun (WGS) entry which is preliminary data.</text>
</comment>
<keyword evidence="1 2" id="KW-0175">Coiled coil</keyword>
<dbReference type="VEuPathDB" id="ToxoDB:LOC34622159"/>
<evidence type="ECO:0000313" key="5">
    <source>
        <dbReference type="Proteomes" id="UP000095192"/>
    </source>
</evidence>
<feature type="region of interest" description="Disordered" evidence="3">
    <location>
        <begin position="239"/>
        <end position="267"/>
    </location>
</feature>
<dbReference type="GO" id="GO:0005739">
    <property type="term" value="C:mitochondrion"/>
    <property type="evidence" value="ECO:0007669"/>
    <property type="project" value="TreeGrafter"/>
</dbReference>
<dbReference type="PANTHER" id="PTHR23075">
    <property type="entry name" value="PUTATIVE ATP-ASE"/>
    <property type="match status" value="1"/>
</dbReference>
<reference evidence="4 5" key="1">
    <citation type="journal article" date="2016" name="BMC Genomics">
        <title>Comparative genomics reveals Cyclospora cayetanensis possesses coccidia-like metabolism and invasion components but unique surface antigens.</title>
        <authorList>
            <person name="Liu S."/>
            <person name="Wang L."/>
            <person name="Zheng H."/>
            <person name="Xu Z."/>
            <person name="Roellig D.M."/>
            <person name="Li N."/>
            <person name="Frace M.A."/>
            <person name="Tang K."/>
            <person name="Arrowood M.J."/>
            <person name="Moss D.M."/>
            <person name="Zhang L."/>
            <person name="Feng Y."/>
            <person name="Xiao L."/>
        </authorList>
    </citation>
    <scope>NUCLEOTIDE SEQUENCE [LARGE SCALE GENOMIC DNA]</scope>
    <source>
        <strain evidence="4 5">CHN_HEN01</strain>
    </source>
</reference>
<evidence type="ECO:0000256" key="2">
    <source>
        <dbReference type="SAM" id="Coils"/>
    </source>
</evidence>